<dbReference type="EMBL" id="JAAGAX010000008">
    <property type="protein sequence ID" value="KAF2308195.1"/>
    <property type="molecule type" value="Genomic_DNA"/>
</dbReference>
<proteinExistence type="predicted"/>
<name>A0A6A6M6I3_HEVBR</name>
<gene>
    <name evidence="2" type="ORF">GH714_036655</name>
</gene>
<evidence type="ECO:0000256" key="1">
    <source>
        <dbReference type="SAM" id="MobiDB-lite"/>
    </source>
</evidence>
<sequence>MLGYQSRRAELEGEVDFYVEHLTVDELRIEFRRETEEMQPKRKGAVLEEMDEDLANAIPENNSSAHYLTDHSLSMGREVEL</sequence>
<evidence type="ECO:0000313" key="3">
    <source>
        <dbReference type="Proteomes" id="UP000467840"/>
    </source>
</evidence>
<accession>A0A6A6M6I3</accession>
<protein>
    <submittedName>
        <fullName evidence="2">Uncharacterized protein</fullName>
    </submittedName>
</protein>
<comment type="caution">
    <text evidence="2">The sequence shown here is derived from an EMBL/GenBank/DDBJ whole genome shotgun (WGS) entry which is preliminary data.</text>
</comment>
<reference evidence="2 3" key="1">
    <citation type="journal article" date="2020" name="Mol. Plant">
        <title>The Chromosome-Based Rubber Tree Genome Provides New Insights into Spurge Genome Evolution and Rubber Biosynthesis.</title>
        <authorList>
            <person name="Liu J."/>
            <person name="Shi C."/>
            <person name="Shi C.C."/>
            <person name="Li W."/>
            <person name="Zhang Q.J."/>
            <person name="Zhang Y."/>
            <person name="Li K."/>
            <person name="Lu H.F."/>
            <person name="Shi C."/>
            <person name="Zhu S.T."/>
            <person name="Xiao Z.Y."/>
            <person name="Nan H."/>
            <person name="Yue Y."/>
            <person name="Zhu X.G."/>
            <person name="Wu Y."/>
            <person name="Hong X.N."/>
            <person name="Fan G.Y."/>
            <person name="Tong Y."/>
            <person name="Zhang D."/>
            <person name="Mao C.L."/>
            <person name="Liu Y.L."/>
            <person name="Hao S.J."/>
            <person name="Liu W.Q."/>
            <person name="Lv M.Q."/>
            <person name="Zhang H.B."/>
            <person name="Liu Y."/>
            <person name="Hu-Tang G.R."/>
            <person name="Wang J.P."/>
            <person name="Wang J.H."/>
            <person name="Sun Y.H."/>
            <person name="Ni S.B."/>
            <person name="Chen W.B."/>
            <person name="Zhang X.C."/>
            <person name="Jiao Y.N."/>
            <person name="Eichler E.E."/>
            <person name="Li G.H."/>
            <person name="Liu X."/>
            <person name="Gao L.Z."/>
        </authorList>
    </citation>
    <scope>NUCLEOTIDE SEQUENCE [LARGE SCALE GENOMIC DNA]</scope>
    <source>
        <strain evidence="3">cv. GT1</strain>
        <tissue evidence="2">Leaf</tissue>
    </source>
</reference>
<feature type="region of interest" description="Disordered" evidence="1">
    <location>
        <begin position="59"/>
        <end position="81"/>
    </location>
</feature>
<dbReference type="AlphaFoldDB" id="A0A6A6M6I3"/>
<dbReference type="Proteomes" id="UP000467840">
    <property type="component" value="Chromosome 9"/>
</dbReference>
<keyword evidence="3" id="KW-1185">Reference proteome</keyword>
<organism evidence="2 3">
    <name type="scientific">Hevea brasiliensis</name>
    <name type="common">Para rubber tree</name>
    <name type="synonym">Siphonia brasiliensis</name>
    <dbReference type="NCBI Taxonomy" id="3981"/>
    <lineage>
        <taxon>Eukaryota</taxon>
        <taxon>Viridiplantae</taxon>
        <taxon>Streptophyta</taxon>
        <taxon>Embryophyta</taxon>
        <taxon>Tracheophyta</taxon>
        <taxon>Spermatophyta</taxon>
        <taxon>Magnoliopsida</taxon>
        <taxon>eudicotyledons</taxon>
        <taxon>Gunneridae</taxon>
        <taxon>Pentapetalae</taxon>
        <taxon>rosids</taxon>
        <taxon>fabids</taxon>
        <taxon>Malpighiales</taxon>
        <taxon>Euphorbiaceae</taxon>
        <taxon>Crotonoideae</taxon>
        <taxon>Micrandreae</taxon>
        <taxon>Hevea</taxon>
    </lineage>
</organism>
<evidence type="ECO:0000313" key="2">
    <source>
        <dbReference type="EMBL" id="KAF2308195.1"/>
    </source>
</evidence>